<dbReference type="Proteomes" id="UP001374803">
    <property type="component" value="Chromosome"/>
</dbReference>
<dbReference type="RefSeq" id="WP_394831655.1">
    <property type="nucleotide sequence ID" value="NZ_CP089929.1"/>
</dbReference>
<evidence type="ECO:0000313" key="3">
    <source>
        <dbReference type="Proteomes" id="UP001374803"/>
    </source>
</evidence>
<sequence>MRNNPARLTVAEGELDVRLAVWAGFRAGKRAKPSKGDVCVSVGGDAMVEDDDEITAEQHTAYRTILDDADAMQHAIVDAIVLEYPKIRAKYNGFQMQMPAQIDATSIRDLIELTSISIHNVHADGVAYVGYSLACAWDSEHSVGVMTHGRRVVEVGGADTAILAWIAERDLERR</sequence>
<dbReference type="EMBL" id="CP089983">
    <property type="protein sequence ID" value="WXB02029.1"/>
    <property type="molecule type" value="Genomic_DNA"/>
</dbReference>
<feature type="domain" description="DUF6985" evidence="1">
    <location>
        <begin position="47"/>
        <end position="161"/>
    </location>
</feature>
<name>A0ABZ2KTJ7_9BACT</name>
<protein>
    <recommendedName>
        <fullName evidence="1">DUF6985 domain-containing protein</fullName>
    </recommendedName>
</protein>
<proteinExistence type="predicted"/>
<dbReference type="InterPro" id="IPR054254">
    <property type="entry name" value="DUF6985"/>
</dbReference>
<gene>
    <name evidence="2" type="ORF">LVJ94_34595</name>
</gene>
<dbReference type="Pfam" id="PF22481">
    <property type="entry name" value="DUF6985"/>
    <property type="match status" value="1"/>
</dbReference>
<accession>A0ABZ2KTJ7</accession>
<organism evidence="2 3">
    <name type="scientific">Pendulispora rubella</name>
    <dbReference type="NCBI Taxonomy" id="2741070"/>
    <lineage>
        <taxon>Bacteria</taxon>
        <taxon>Pseudomonadati</taxon>
        <taxon>Myxococcota</taxon>
        <taxon>Myxococcia</taxon>
        <taxon>Myxococcales</taxon>
        <taxon>Sorangiineae</taxon>
        <taxon>Pendulisporaceae</taxon>
        <taxon>Pendulispora</taxon>
    </lineage>
</organism>
<evidence type="ECO:0000313" key="2">
    <source>
        <dbReference type="EMBL" id="WXB02029.1"/>
    </source>
</evidence>
<reference evidence="2" key="1">
    <citation type="submission" date="2021-12" db="EMBL/GenBank/DDBJ databases">
        <title>Discovery of the Pendulisporaceae a myxobacterial family with distinct sporulation behavior and unique specialized metabolism.</title>
        <authorList>
            <person name="Garcia R."/>
            <person name="Popoff A."/>
            <person name="Bader C.D."/>
            <person name="Loehr J."/>
            <person name="Walesch S."/>
            <person name="Walt C."/>
            <person name="Boldt J."/>
            <person name="Bunk B."/>
            <person name="Haeckl F.J.F.P.J."/>
            <person name="Gunesch A.P."/>
            <person name="Birkelbach J."/>
            <person name="Nuebel U."/>
            <person name="Pietschmann T."/>
            <person name="Bach T."/>
            <person name="Mueller R."/>
        </authorList>
    </citation>
    <scope>NUCLEOTIDE SEQUENCE</scope>
    <source>
        <strain evidence="2">MSr11367</strain>
    </source>
</reference>
<keyword evidence="3" id="KW-1185">Reference proteome</keyword>
<evidence type="ECO:0000259" key="1">
    <source>
        <dbReference type="Pfam" id="PF22481"/>
    </source>
</evidence>